<dbReference type="Gene3D" id="1.10.260.40">
    <property type="entry name" value="lambda repressor-like DNA-binding domains"/>
    <property type="match status" value="1"/>
</dbReference>
<accession>A0AAU7XB05</accession>
<keyword evidence="2" id="KW-0238">DNA-binding</keyword>
<reference evidence="5" key="1">
    <citation type="submission" date="2024-06" db="EMBL/GenBank/DDBJ databases">
        <title>Methylostella associata gen. nov., sp. nov., a novel Ancalomicrobiaceae-affiliated facultatively methylotrophic bacteria that feed on methanotrophs of the genus Methylococcus.</title>
        <authorList>
            <person name="Saltykova V."/>
            <person name="Danilova O.V."/>
            <person name="Oshkin I.Y."/>
            <person name="Belova S.E."/>
            <person name="Pimenov N.V."/>
            <person name="Dedysh S.N."/>
        </authorList>
    </citation>
    <scope>NUCLEOTIDE SEQUENCE</scope>
    <source>
        <strain evidence="5">S20</strain>
    </source>
</reference>
<dbReference type="PANTHER" id="PTHR36511">
    <property type="entry name" value="MERR FAMILY BACTERIAL REGULATORY PROTEIN"/>
    <property type="match status" value="1"/>
</dbReference>
<dbReference type="CDD" id="cd00093">
    <property type="entry name" value="HTH_XRE"/>
    <property type="match status" value="1"/>
</dbReference>
<evidence type="ECO:0000313" key="5">
    <source>
        <dbReference type="EMBL" id="XBY45026.1"/>
    </source>
</evidence>
<organism evidence="5">
    <name type="scientific">Methyloraptor flagellatus</name>
    <dbReference type="NCBI Taxonomy" id="3162530"/>
    <lineage>
        <taxon>Bacteria</taxon>
        <taxon>Pseudomonadati</taxon>
        <taxon>Pseudomonadota</taxon>
        <taxon>Alphaproteobacteria</taxon>
        <taxon>Hyphomicrobiales</taxon>
        <taxon>Ancalomicrobiaceae</taxon>
        <taxon>Methyloraptor</taxon>
    </lineage>
</organism>
<protein>
    <submittedName>
        <fullName evidence="5">Helix-turn-helix domain-containing protein</fullName>
    </submittedName>
</protein>
<dbReference type="AlphaFoldDB" id="A0AAU7XB05"/>
<dbReference type="SUPFAM" id="SSF47413">
    <property type="entry name" value="lambda repressor-like DNA-binding domains"/>
    <property type="match status" value="1"/>
</dbReference>
<gene>
    <name evidence="5" type="ORF">ABS361_01615</name>
</gene>
<keyword evidence="1" id="KW-0805">Transcription regulation</keyword>
<feature type="domain" description="HTH cro/C1-type" evidence="4">
    <location>
        <begin position="38"/>
        <end position="73"/>
    </location>
</feature>
<evidence type="ECO:0000259" key="4">
    <source>
        <dbReference type="PROSITE" id="PS50943"/>
    </source>
</evidence>
<dbReference type="PANTHER" id="PTHR36511:SF4">
    <property type="entry name" value="ANTITOXIN MQSA"/>
    <property type="match status" value="1"/>
</dbReference>
<dbReference type="Pfam" id="PF01381">
    <property type="entry name" value="HTH_3"/>
    <property type="match status" value="1"/>
</dbReference>
<evidence type="ECO:0000256" key="2">
    <source>
        <dbReference type="ARBA" id="ARBA00023125"/>
    </source>
</evidence>
<evidence type="ECO:0000256" key="1">
    <source>
        <dbReference type="ARBA" id="ARBA00023015"/>
    </source>
</evidence>
<evidence type="ECO:0000256" key="3">
    <source>
        <dbReference type="ARBA" id="ARBA00023163"/>
    </source>
</evidence>
<dbReference type="SMART" id="SM00530">
    <property type="entry name" value="HTH_XRE"/>
    <property type="match status" value="1"/>
</dbReference>
<dbReference type="InterPro" id="IPR052359">
    <property type="entry name" value="HTH-type_reg/antitoxin"/>
</dbReference>
<dbReference type="PROSITE" id="PS50943">
    <property type="entry name" value="HTH_CROC1"/>
    <property type="match status" value="1"/>
</dbReference>
<name>A0AAU7XB05_9HYPH</name>
<keyword evidence="3" id="KW-0804">Transcription</keyword>
<proteinExistence type="predicted"/>
<dbReference type="GO" id="GO:0003677">
    <property type="term" value="F:DNA binding"/>
    <property type="evidence" value="ECO:0007669"/>
    <property type="project" value="UniProtKB-KW"/>
</dbReference>
<dbReference type="InterPro" id="IPR010982">
    <property type="entry name" value="Lambda_DNA-bd_dom_sf"/>
</dbReference>
<dbReference type="EMBL" id="CP158568">
    <property type="protein sequence ID" value="XBY45026.1"/>
    <property type="molecule type" value="Genomic_DNA"/>
</dbReference>
<dbReference type="InterPro" id="IPR001387">
    <property type="entry name" value="Cro/C1-type_HTH"/>
</dbReference>
<dbReference type="RefSeq" id="WP_407050119.1">
    <property type="nucleotide sequence ID" value="NZ_CP158568.1"/>
</dbReference>
<dbReference type="KEGG" id="mflg:ABS361_01615"/>
<sequence>MNGVADAIRRGLEQAIAYADDATDTSGYAVHVPADIDVKAIRVRLAMTQEEFAARFGFSLGTVRHWEQGSRRPEGPTRAYLLVIDRAPEAVQKALRAS</sequence>